<accession>A0ABD0JEG3</accession>
<feature type="region of interest" description="Disordered" evidence="1">
    <location>
        <begin position="157"/>
        <end position="196"/>
    </location>
</feature>
<reference evidence="2 3" key="1">
    <citation type="journal article" date="2023" name="Sci. Data">
        <title>Genome assembly of the Korean intertidal mud-creeper Batillaria attramentaria.</title>
        <authorList>
            <person name="Patra A.K."/>
            <person name="Ho P.T."/>
            <person name="Jun S."/>
            <person name="Lee S.J."/>
            <person name="Kim Y."/>
            <person name="Won Y.J."/>
        </authorList>
    </citation>
    <scope>NUCLEOTIDE SEQUENCE [LARGE SCALE GENOMIC DNA]</scope>
    <source>
        <strain evidence="2">Wonlab-2016</strain>
    </source>
</reference>
<evidence type="ECO:0000256" key="1">
    <source>
        <dbReference type="SAM" id="MobiDB-lite"/>
    </source>
</evidence>
<dbReference type="EMBL" id="JACVVK020000488">
    <property type="protein sequence ID" value="KAK7471567.1"/>
    <property type="molecule type" value="Genomic_DNA"/>
</dbReference>
<name>A0ABD0JEG3_9CAEN</name>
<evidence type="ECO:0000313" key="2">
    <source>
        <dbReference type="EMBL" id="KAK7471567.1"/>
    </source>
</evidence>
<organism evidence="2 3">
    <name type="scientific">Batillaria attramentaria</name>
    <dbReference type="NCBI Taxonomy" id="370345"/>
    <lineage>
        <taxon>Eukaryota</taxon>
        <taxon>Metazoa</taxon>
        <taxon>Spiralia</taxon>
        <taxon>Lophotrochozoa</taxon>
        <taxon>Mollusca</taxon>
        <taxon>Gastropoda</taxon>
        <taxon>Caenogastropoda</taxon>
        <taxon>Sorbeoconcha</taxon>
        <taxon>Cerithioidea</taxon>
        <taxon>Batillariidae</taxon>
        <taxon>Batillaria</taxon>
    </lineage>
</organism>
<protein>
    <submittedName>
        <fullName evidence="2">Uncharacterized protein</fullName>
    </submittedName>
</protein>
<sequence>MTRSGRAKEPGIPKAFEQAGVNRWRRRLTAGIGNTLATCYQQRRLELSSGAVEHCWYEGRLKTCHSLIAVFSKFSVTQGQSTRCSLPGICNSMATSVLTKAFADSAEVRRNGVQLINRSGFKQISISGYPAGRMWSSYHRNFIQCQHSQITAVRPELSGSAPHKPAGDFLPIMTPPTEQAETSSRRPVHQHGKDAADRLKWHRFSVTRRGLATLDTRLSEAAHRTIA</sequence>
<dbReference type="AlphaFoldDB" id="A0ABD0JEG3"/>
<keyword evidence="3" id="KW-1185">Reference proteome</keyword>
<proteinExistence type="predicted"/>
<gene>
    <name evidence="2" type="ORF">BaRGS_00035795</name>
</gene>
<comment type="caution">
    <text evidence="2">The sequence shown here is derived from an EMBL/GenBank/DDBJ whole genome shotgun (WGS) entry which is preliminary data.</text>
</comment>
<dbReference type="Proteomes" id="UP001519460">
    <property type="component" value="Unassembled WGS sequence"/>
</dbReference>
<evidence type="ECO:0000313" key="3">
    <source>
        <dbReference type="Proteomes" id="UP001519460"/>
    </source>
</evidence>